<evidence type="ECO:0000256" key="9">
    <source>
        <dbReference type="ARBA" id="ARBA00038276"/>
    </source>
</evidence>
<gene>
    <name evidence="11" type="ORF">FJY68_04125</name>
</gene>
<dbReference type="GO" id="GO:0005524">
    <property type="term" value="F:ATP binding"/>
    <property type="evidence" value="ECO:0007669"/>
    <property type="project" value="UniProtKB-KW"/>
</dbReference>
<dbReference type="PANTHER" id="PTHR33571:SF12">
    <property type="entry name" value="BSL3053 PROTEIN"/>
    <property type="match status" value="1"/>
</dbReference>
<dbReference type="CDD" id="cd05403">
    <property type="entry name" value="NT_KNTase_like"/>
    <property type="match status" value="1"/>
</dbReference>
<keyword evidence="4" id="KW-0548">Nucleotidyltransferase</keyword>
<evidence type="ECO:0000256" key="2">
    <source>
        <dbReference type="ARBA" id="ARBA00022649"/>
    </source>
</evidence>
<dbReference type="InterPro" id="IPR002934">
    <property type="entry name" value="Polymerase_NTP_transf_dom"/>
</dbReference>
<dbReference type="Pfam" id="PF01909">
    <property type="entry name" value="NTP_transf_2"/>
    <property type="match status" value="1"/>
</dbReference>
<feature type="domain" description="Polymerase nucleotidyl transferase" evidence="10">
    <location>
        <begin position="14"/>
        <end position="95"/>
    </location>
</feature>
<comment type="caution">
    <text evidence="11">The sequence shown here is derived from an EMBL/GenBank/DDBJ whole genome shotgun (WGS) entry which is preliminary data.</text>
</comment>
<accession>A0A937XCR8</accession>
<evidence type="ECO:0000313" key="11">
    <source>
        <dbReference type="EMBL" id="MBM3331023.1"/>
    </source>
</evidence>
<comment type="cofactor">
    <cofactor evidence="1">
        <name>Mg(2+)</name>
        <dbReference type="ChEBI" id="CHEBI:18420"/>
    </cofactor>
</comment>
<evidence type="ECO:0000256" key="3">
    <source>
        <dbReference type="ARBA" id="ARBA00022679"/>
    </source>
</evidence>
<dbReference type="GO" id="GO:0016779">
    <property type="term" value="F:nucleotidyltransferase activity"/>
    <property type="evidence" value="ECO:0007669"/>
    <property type="project" value="UniProtKB-KW"/>
</dbReference>
<keyword evidence="2" id="KW-1277">Toxin-antitoxin system</keyword>
<keyword evidence="7" id="KW-0067">ATP-binding</keyword>
<comment type="similarity">
    <text evidence="9">Belongs to the MntA antitoxin family.</text>
</comment>
<evidence type="ECO:0000259" key="10">
    <source>
        <dbReference type="Pfam" id="PF01909"/>
    </source>
</evidence>
<evidence type="ECO:0000256" key="1">
    <source>
        <dbReference type="ARBA" id="ARBA00001946"/>
    </source>
</evidence>
<evidence type="ECO:0000256" key="6">
    <source>
        <dbReference type="ARBA" id="ARBA00022741"/>
    </source>
</evidence>
<dbReference type="SUPFAM" id="SSF81301">
    <property type="entry name" value="Nucleotidyltransferase"/>
    <property type="match status" value="1"/>
</dbReference>
<evidence type="ECO:0000256" key="8">
    <source>
        <dbReference type="ARBA" id="ARBA00022842"/>
    </source>
</evidence>
<keyword evidence="3" id="KW-0808">Transferase</keyword>
<dbReference type="InterPro" id="IPR052038">
    <property type="entry name" value="Type-VII_TA_antitoxin"/>
</dbReference>
<keyword evidence="8" id="KW-0460">Magnesium</keyword>
<reference evidence="11" key="1">
    <citation type="submission" date="2019-03" db="EMBL/GenBank/DDBJ databases">
        <title>Lake Tanganyika Metagenome-Assembled Genomes (MAGs).</title>
        <authorList>
            <person name="Tran P."/>
        </authorList>
    </citation>
    <scope>NUCLEOTIDE SEQUENCE</scope>
    <source>
        <strain evidence="11">K_DeepCast_150m_m2_040</strain>
    </source>
</reference>
<dbReference type="Gene3D" id="3.30.460.10">
    <property type="entry name" value="Beta Polymerase, domain 2"/>
    <property type="match status" value="1"/>
</dbReference>
<dbReference type="InterPro" id="IPR043519">
    <property type="entry name" value="NT_sf"/>
</dbReference>
<dbReference type="PANTHER" id="PTHR33571">
    <property type="entry name" value="SSL8005 PROTEIN"/>
    <property type="match status" value="1"/>
</dbReference>
<dbReference type="AlphaFoldDB" id="A0A937XCR8"/>
<name>A0A937XCR8_UNCW3</name>
<evidence type="ECO:0000256" key="5">
    <source>
        <dbReference type="ARBA" id="ARBA00022723"/>
    </source>
</evidence>
<keyword evidence="5" id="KW-0479">Metal-binding</keyword>
<evidence type="ECO:0000313" key="12">
    <source>
        <dbReference type="Proteomes" id="UP000779900"/>
    </source>
</evidence>
<protein>
    <submittedName>
        <fullName evidence="11">Nucleotidyltransferase family protein</fullName>
    </submittedName>
</protein>
<dbReference type="GO" id="GO:0046872">
    <property type="term" value="F:metal ion binding"/>
    <property type="evidence" value="ECO:0007669"/>
    <property type="project" value="UniProtKB-KW"/>
</dbReference>
<evidence type="ECO:0000256" key="7">
    <source>
        <dbReference type="ARBA" id="ARBA00022840"/>
    </source>
</evidence>
<sequence length="100" mass="11447">MNPRIQFDRGKIAQLCRKHHVRSLAVFGSVLRDDFRPDSDVDVLVEFEPDARPSLFDLAEMSEELKEMVGRDVDLVEKAGLRNPFRKKSILDTAELVYAS</sequence>
<evidence type="ECO:0000256" key="4">
    <source>
        <dbReference type="ARBA" id="ARBA00022695"/>
    </source>
</evidence>
<proteinExistence type="inferred from homology"/>
<keyword evidence="6" id="KW-0547">Nucleotide-binding</keyword>
<dbReference type="EMBL" id="VGIR01000016">
    <property type="protein sequence ID" value="MBM3331023.1"/>
    <property type="molecule type" value="Genomic_DNA"/>
</dbReference>
<organism evidence="11 12">
    <name type="scientific">candidate division WOR-3 bacterium</name>
    <dbReference type="NCBI Taxonomy" id="2052148"/>
    <lineage>
        <taxon>Bacteria</taxon>
        <taxon>Bacteria division WOR-3</taxon>
    </lineage>
</organism>
<dbReference type="Proteomes" id="UP000779900">
    <property type="component" value="Unassembled WGS sequence"/>
</dbReference>